<protein>
    <submittedName>
        <fullName evidence="1">Uncharacterized protein</fullName>
    </submittedName>
</protein>
<evidence type="ECO:0000313" key="2">
    <source>
        <dbReference type="Proteomes" id="UP000823775"/>
    </source>
</evidence>
<organism evidence="1 2">
    <name type="scientific">Datura stramonium</name>
    <name type="common">Jimsonweed</name>
    <name type="synonym">Common thornapple</name>
    <dbReference type="NCBI Taxonomy" id="4076"/>
    <lineage>
        <taxon>Eukaryota</taxon>
        <taxon>Viridiplantae</taxon>
        <taxon>Streptophyta</taxon>
        <taxon>Embryophyta</taxon>
        <taxon>Tracheophyta</taxon>
        <taxon>Spermatophyta</taxon>
        <taxon>Magnoliopsida</taxon>
        <taxon>eudicotyledons</taxon>
        <taxon>Gunneridae</taxon>
        <taxon>Pentapetalae</taxon>
        <taxon>asterids</taxon>
        <taxon>lamiids</taxon>
        <taxon>Solanales</taxon>
        <taxon>Solanaceae</taxon>
        <taxon>Solanoideae</taxon>
        <taxon>Datureae</taxon>
        <taxon>Datura</taxon>
    </lineage>
</organism>
<accession>A0ABS8UX41</accession>
<reference evidence="1 2" key="1">
    <citation type="journal article" date="2021" name="BMC Genomics">
        <title>Datura genome reveals duplications of psychoactive alkaloid biosynthetic genes and high mutation rate following tissue culture.</title>
        <authorList>
            <person name="Rajewski A."/>
            <person name="Carter-House D."/>
            <person name="Stajich J."/>
            <person name="Litt A."/>
        </authorList>
    </citation>
    <scope>NUCLEOTIDE SEQUENCE [LARGE SCALE GENOMIC DNA]</scope>
    <source>
        <strain evidence="1">AR-01</strain>
    </source>
</reference>
<dbReference type="EMBL" id="JACEIK010002743">
    <property type="protein sequence ID" value="MCD9638626.1"/>
    <property type="molecule type" value="Genomic_DNA"/>
</dbReference>
<gene>
    <name evidence="1" type="ORF">HAX54_022713</name>
</gene>
<name>A0ABS8UX41_DATST</name>
<dbReference type="Proteomes" id="UP000823775">
    <property type="component" value="Unassembled WGS sequence"/>
</dbReference>
<comment type="caution">
    <text evidence="1">The sequence shown here is derived from an EMBL/GenBank/DDBJ whole genome shotgun (WGS) entry which is preliminary data.</text>
</comment>
<evidence type="ECO:0000313" key="1">
    <source>
        <dbReference type="EMBL" id="MCD9638626.1"/>
    </source>
</evidence>
<proteinExistence type="predicted"/>
<keyword evidence="2" id="KW-1185">Reference proteome</keyword>
<sequence>MIGTQHLPSTPPLQKVNIPEPALVEGKGGFQYFNNRSEKKRNLLIRVAAALISHSIIPLLSTSYSTSYGDQVSICPSSMSYFLVPVFTNKEPNSFSSSFLSFQPLEEKGLKL</sequence>